<keyword evidence="1" id="KW-0808">Transferase</keyword>
<dbReference type="EMBL" id="MG983742">
    <property type="protein sequence ID" value="AVO23060.1"/>
    <property type="molecule type" value="Genomic_DNA"/>
</dbReference>
<dbReference type="GO" id="GO:0070402">
    <property type="term" value="F:NADPH binding"/>
    <property type="evidence" value="ECO:0007669"/>
    <property type="project" value="TreeGrafter"/>
</dbReference>
<dbReference type="GO" id="GO:0050797">
    <property type="term" value="F:thymidylate synthase (FAD) activity"/>
    <property type="evidence" value="ECO:0007669"/>
    <property type="project" value="UniProtKB-EC"/>
</dbReference>
<dbReference type="GO" id="GO:0006231">
    <property type="term" value="P:dTMP biosynthetic process"/>
    <property type="evidence" value="ECO:0007669"/>
    <property type="project" value="InterPro"/>
</dbReference>
<dbReference type="GO" id="GO:0004799">
    <property type="term" value="F:thymidylate synthase activity"/>
    <property type="evidence" value="ECO:0007669"/>
    <property type="project" value="TreeGrafter"/>
</dbReference>
<dbReference type="Pfam" id="PF02511">
    <property type="entry name" value="Thy1"/>
    <property type="match status" value="1"/>
</dbReference>
<dbReference type="GO" id="GO:0032259">
    <property type="term" value="P:methylation"/>
    <property type="evidence" value="ECO:0007669"/>
    <property type="project" value="UniProtKB-KW"/>
</dbReference>
<dbReference type="InterPro" id="IPR003669">
    <property type="entry name" value="Thymidylate_synthase_ThyX"/>
</dbReference>
<protein>
    <submittedName>
        <fullName evidence="1">Thymidylate synthase</fullName>
        <ecNumber evidence="1">2.1.1.148</ecNumber>
    </submittedName>
</protein>
<reference evidence="2" key="1">
    <citation type="submission" date="2018-02" db="EMBL/GenBank/DDBJ databases">
        <authorList>
            <person name="Cohen D.B."/>
            <person name="Kent A.D."/>
        </authorList>
    </citation>
    <scope>NUCLEOTIDE SEQUENCE [LARGE SCALE GENOMIC DNA]</scope>
</reference>
<dbReference type="PANTHER" id="PTHR34934:SF1">
    <property type="entry name" value="FLAVIN-DEPENDENT THYMIDYLATE SYNTHASE"/>
    <property type="match status" value="1"/>
</dbReference>
<dbReference type="EC" id="2.1.1.148" evidence="1"/>
<dbReference type="NCBIfam" id="TIGR02170">
    <property type="entry name" value="thyX"/>
    <property type="match status" value="1"/>
</dbReference>
<dbReference type="PANTHER" id="PTHR34934">
    <property type="entry name" value="FLAVIN-DEPENDENT THYMIDYLATE SYNTHASE"/>
    <property type="match status" value="1"/>
</dbReference>
<dbReference type="Proteomes" id="UP000241367">
    <property type="component" value="Segment"/>
</dbReference>
<organism evidence="1 2">
    <name type="scientific">Bacillus phage Anath</name>
    <dbReference type="NCBI Taxonomy" id="2108114"/>
    <lineage>
        <taxon>Viruses</taxon>
        <taxon>Duplodnaviria</taxon>
        <taxon>Heunggongvirae</taxon>
        <taxon>Uroviricota</taxon>
        <taxon>Caudoviricetes</taxon>
        <taxon>Ehrlichviridae</taxon>
        <taxon>Anathvirus</taxon>
        <taxon>Anathvirus anath</taxon>
    </lineage>
</organism>
<dbReference type="Gene3D" id="3.30.1360.170">
    <property type="match status" value="1"/>
</dbReference>
<dbReference type="InterPro" id="IPR036098">
    <property type="entry name" value="Thymidylate_synthase_ThyX_sf"/>
</dbReference>
<dbReference type="PROSITE" id="PS51331">
    <property type="entry name" value="THYX"/>
    <property type="match status" value="1"/>
</dbReference>
<dbReference type="GO" id="GO:0050660">
    <property type="term" value="F:flavin adenine dinucleotide binding"/>
    <property type="evidence" value="ECO:0007669"/>
    <property type="project" value="InterPro"/>
</dbReference>
<keyword evidence="2" id="KW-1185">Reference proteome</keyword>
<sequence length="245" mass="27039">MIVKLIAHTSLSENFINELVEAEKSALQMHATDGQMVALSAIRTCYSPNKPSEIVALEGEKYFKGKATDGGAGNDADRLIRHIVKSGHVSTLEHLTFTFSVEGVSRALLSQLTRHRVGLSFSVQSQRYVKQSSDSKHGGFDYVVPQKVIDKGFAHMFDGYMANIQAMYDQMIAWGVPQEDARAVLPQCATCNLVLTINLRALLDFYAKRMKGKGAQHEITQLAEKLKAGATEVEPWIESFFGGTK</sequence>
<keyword evidence="1" id="KW-0489">Methyltransferase</keyword>
<accession>A0A2P1JUN2</accession>
<dbReference type="SUPFAM" id="SSF69796">
    <property type="entry name" value="Thymidylate synthase-complementing protein Thy1"/>
    <property type="match status" value="1"/>
</dbReference>
<evidence type="ECO:0000313" key="2">
    <source>
        <dbReference type="Proteomes" id="UP000241367"/>
    </source>
</evidence>
<proteinExistence type="predicted"/>
<dbReference type="CDD" id="cd20175">
    <property type="entry name" value="ThyX"/>
    <property type="match status" value="1"/>
</dbReference>
<evidence type="ECO:0000313" key="1">
    <source>
        <dbReference type="EMBL" id="AVO23060.1"/>
    </source>
</evidence>
<name>A0A2P1JUN2_9CAUD</name>